<keyword evidence="1" id="KW-1133">Transmembrane helix</keyword>
<protein>
    <submittedName>
        <fullName evidence="2">Uncharacterized protein</fullName>
    </submittedName>
</protein>
<dbReference type="RefSeq" id="WP_012740222.1">
    <property type="nucleotide sequence ID" value="NC_012778.1"/>
</dbReference>
<dbReference type="AlphaFoldDB" id="C4Z4V1"/>
<dbReference type="STRING" id="515620.EUBELI_02007"/>
<dbReference type="HOGENOM" id="CLU_1793557_0_0_9"/>
<sequence length="144" mass="16698">MQKRIIIKIIFCLILFISAIAAIIIKLNSDKPKVGISRFELYCKTINVDYDDKTYSIDDKQNIHKIAEYVSNIYQNSVPVVDTAESYDIVVDFNNKIKIKISYNENRLYLFEAESDKSTYNCKGHAQISDEQIKELINMMESVK</sequence>
<keyword evidence="3" id="KW-1185">Reference proteome</keyword>
<keyword evidence="1" id="KW-0472">Membrane</keyword>
<proteinExistence type="predicted"/>
<dbReference type="EMBL" id="CP001104">
    <property type="protein sequence ID" value="ACR72990.1"/>
    <property type="molecule type" value="Genomic_DNA"/>
</dbReference>
<dbReference type="KEGG" id="eel:EUBELI_02007"/>
<gene>
    <name evidence="2" type="ordered locus">EUBELI_02007</name>
</gene>
<keyword evidence="1" id="KW-0812">Transmembrane</keyword>
<evidence type="ECO:0000313" key="2">
    <source>
        <dbReference type="EMBL" id="ACR72990.1"/>
    </source>
</evidence>
<accession>C4Z4V1</accession>
<feature type="transmembrane region" description="Helical" evidence="1">
    <location>
        <begin position="6"/>
        <end position="25"/>
    </location>
</feature>
<evidence type="ECO:0000256" key="1">
    <source>
        <dbReference type="SAM" id="Phobius"/>
    </source>
</evidence>
<evidence type="ECO:0000313" key="3">
    <source>
        <dbReference type="Proteomes" id="UP000001476"/>
    </source>
</evidence>
<name>C4Z4V1_LACE2</name>
<dbReference type="GeneID" id="41356649"/>
<reference evidence="2 3" key="1">
    <citation type="journal article" date="2009" name="Proc. Natl. Acad. Sci. U.S.A.">
        <title>Characterizing a model human gut microbiota composed of members of its two dominant bacterial phyla.</title>
        <authorList>
            <person name="Mahowald M.A."/>
            <person name="Rey F.E."/>
            <person name="Seedorf H."/>
            <person name="Turnbaugh P.J."/>
            <person name="Fulton R.S."/>
            <person name="Wollam A."/>
            <person name="Shah N."/>
            <person name="Wang C."/>
            <person name="Magrini V."/>
            <person name="Wilson R.K."/>
            <person name="Cantarel B.L."/>
            <person name="Coutinho P.M."/>
            <person name="Henrissat B."/>
            <person name="Crock L.W."/>
            <person name="Russell A."/>
            <person name="Verberkmoes N.C."/>
            <person name="Hettich R.L."/>
            <person name="Gordon J.I."/>
        </authorList>
    </citation>
    <scope>NUCLEOTIDE SEQUENCE [LARGE SCALE GENOMIC DNA]</scope>
    <source>
        <strain evidence="3">ATCC 27750 / DSM 3376 / VPI C15-48 / C15-B4</strain>
    </source>
</reference>
<dbReference type="Proteomes" id="UP000001476">
    <property type="component" value="Chromosome"/>
</dbReference>
<organism evidence="2 3">
    <name type="scientific">Lachnospira eligens (strain ATCC 27750 / DSM 3376 / VPI C15-48 / C15-B4)</name>
    <name type="common">Eubacterium eligens</name>
    <dbReference type="NCBI Taxonomy" id="515620"/>
    <lineage>
        <taxon>Bacteria</taxon>
        <taxon>Bacillati</taxon>
        <taxon>Bacillota</taxon>
        <taxon>Clostridia</taxon>
        <taxon>Lachnospirales</taxon>
        <taxon>Lachnospiraceae</taxon>
        <taxon>Lachnospira</taxon>
    </lineage>
</organism>